<dbReference type="Proteomes" id="UP001152888">
    <property type="component" value="Unassembled WGS sequence"/>
</dbReference>
<keyword evidence="3" id="KW-1185">Reference proteome</keyword>
<evidence type="ECO:0000313" key="3">
    <source>
        <dbReference type="Proteomes" id="UP001152888"/>
    </source>
</evidence>
<evidence type="ECO:0000256" key="1">
    <source>
        <dbReference type="SAM" id="SignalP"/>
    </source>
</evidence>
<organism evidence="2 3">
    <name type="scientific">Acanthoscelides obtectus</name>
    <name type="common">Bean weevil</name>
    <name type="synonym">Bruchus obtectus</name>
    <dbReference type="NCBI Taxonomy" id="200917"/>
    <lineage>
        <taxon>Eukaryota</taxon>
        <taxon>Metazoa</taxon>
        <taxon>Ecdysozoa</taxon>
        <taxon>Arthropoda</taxon>
        <taxon>Hexapoda</taxon>
        <taxon>Insecta</taxon>
        <taxon>Pterygota</taxon>
        <taxon>Neoptera</taxon>
        <taxon>Endopterygota</taxon>
        <taxon>Coleoptera</taxon>
        <taxon>Polyphaga</taxon>
        <taxon>Cucujiformia</taxon>
        <taxon>Chrysomeloidea</taxon>
        <taxon>Chrysomelidae</taxon>
        <taxon>Bruchinae</taxon>
        <taxon>Bruchini</taxon>
        <taxon>Acanthoscelides</taxon>
    </lineage>
</organism>
<protein>
    <submittedName>
        <fullName evidence="2">Uncharacterized protein</fullName>
    </submittedName>
</protein>
<dbReference type="AlphaFoldDB" id="A0A9P0PAA5"/>
<reference evidence="2" key="1">
    <citation type="submission" date="2022-03" db="EMBL/GenBank/DDBJ databases">
        <authorList>
            <person name="Sayadi A."/>
        </authorList>
    </citation>
    <scope>NUCLEOTIDE SEQUENCE</scope>
</reference>
<keyword evidence="1" id="KW-0732">Signal</keyword>
<comment type="caution">
    <text evidence="2">The sequence shown here is derived from an EMBL/GenBank/DDBJ whole genome shotgun (WGS) entry which is preliminary data.</text>
</comment>
<feature type="chain" id="PRO_5040281696" evidence="1">
    <location>
        <begin position="21"/>
        <end position="232"/>
    </location>
</feature>
<dbReference type="EMBL" id="CAKOFQ010006833">
    <property type="protein sequence ID" value="CAH1975204.1"/>
    <property type="molecule type" value="Genomic_DNA"/>
</dbReference>
<gene>
    <name evidence="2" type="ORF">ACAOBT_LOCUS11498</name>
</gene>
<name>A0A9P0PAA5_ACAOB</name>
<accession>A0A9P0PAA5</accession>
<sequence>MVANFVFLLAFCLTAGTAISASPVVEEPDSVIQKLKDEFLDIQNEWDGHSEEVFDNLLDEAALEDGHPDKKKIKRCLQKYSPQIQDIREKMIQHVVEEPESLIQRLEDEFLDIQNEWDGHSEEVFDNLLDEVALEGCHPDKEKIKKCIQKYLPEIRALRKKIIDQIQTIRGDVQQLRECREEKSREKTEKCIHKIFETIKGDIAKLQSDIQESKLIFHKPTPKDKLLNIPHR</sequence>
<evidence type="ECO:0000313" key="2">
    <source>
        <dbReference type="EMBL" id="CAH1975204.1"/>
    </source>
</evidence>
<proteinExistence type="predicted"/>
<feature type="signal peptide" evidence="1">
    <location>
        <begin position="1"/>
        <end position="20"/>
    </location>
</feature>